<evidence type="ECO:0000313" key="9">
    <source>
        <dbReference type="EMBL" id="AJP71696.1"/>
    </source>
</evidence>
<dbReference type="InterPro" id="IPR036162">
    <property type="entry name" value="Resolvase-like_N_sf"/>
</dbReference>
<dbReference type="PANTHER" id="PTHR30461">
    <property type="entry name" value="DNA-INVERTASE FROM LAMBDOID PROPHAGE"/>
    <property type="match status" value="1"/>
</dbReference>
<feature type="domain" description="Resolvase/invertase-type recombinase catalytic" evidence="8">
    <location>
        <begin position="2"/>
        <end position="136"/>
    </location>
</feature>
<dbReference type="InterPro" id="IPR050639">
    <property type="entry name" value="SSR_resolvase"/>
</dbReference>
<dbReference type="GO" id="GO:0015074">
    <property type="term" value="P:DNA integration"/>
    <property type="evidence" value="ECO:0007669"/>
    <property type="project" value="UniProtKB-KW"/>
</dbReference>
<dbReference type="PANTHER" id="PTHR30461:SF2">
    <property type="entry name" value="SERINE RECOMBINASE PINE-RELATED"/>
    <property type="match status" value="1"/>
</dbReference>
<dbReference type="GO" id="GO:0000150">
    <property type="term" value="F:DNA strand exchange activity"/>
    <property type="evidence" value="ECO:0007669"/>
    <property type="project" value="UniProtKB-KW"/>
</dbReference>
<dbReference type="InterPro" id="IPR006119">
    <property type="entry name" value="Resolv_N"/>
</dbReference>
<dbReference type="FunFam" id="3.40.50.1390:FF:000001">
    <property type="entry name" value="DNA recombinase"/>
    <property type="match status" value="1"/>
</dbReference>
<evidence type="ECO:0000256" key="3">
    <source>
        <dbReference type="ARBA" id="ARBA00023100"/>
    </source>
</evidence>
<dbReference type="OrthoDB" id="114045at2"/>
<reference evidence="9 10" key="1">
    <citation type="journal article" date="2015" name="Int. J. Syst. Evol. Microbiol.">
        <title>Sphingomonas hengshuiensis sp. nov., isolated from lake wetland.</title>
        <authorList>
            <person name="Wei S."/>
            <person name="Wang T."/>
            <person name="Liu H."/>
            <person name="Zhang C."/>
            <person name="Guo J."/>
            <person name="Wang Q."/>
            <person name="Liang K."/>
            <person name="Zhang Z."/>
        </authorList>
    </citation>
    <scope>NUCLEOTIDE SEQUENCE [LARGE SCALE GENOMIC DNA]</scope>
    <source>
        <strain evidence="9 10">WHSC-8</strain>
    </source>
</reference>
<evidence type="ECO:0000256" key="5">
    <source>
        <dbReference type="ARBA" id="ARBA00023172"/>
    </source>
</evidence>
<keyword evidence="10" id="KW-1185">Reference proteome</keyword>
<name>A0A7U4J7J3_9SPHN</name>
<dbReference type="Proteomes" id="UP000032300">
    <property type="component" value="Chromosome"/>
</dbReference>
<dbReference type="Gene3D" id="1.10.10.60">
    <property type="entry name" value="Homeodomain-like"/>
    <property type="match status" value="1"/>
</dbReference>
<dbReference type="PROSITE" id="PS00397">
    <property type="entry name" value="RECOMBINASES_1"/>
    <property type="match status" value="1"/>
</dbReference>
<feature type="active site" description="O-(5'-phospho-DNA)-serine intermediate" evidence="6 7">
    <location>
        <position position="10"/>
    </location>
</feature>
<sequence>MTRIGYARVSTDDQNLDLQRDALRISGCAIIHEDQGISGGATSRRGLEAALASLQAGDMLVVWRLDRLGRSLPHLLSVAGDLAARGCGLVSLTEAIDTSSAGGRLVFHIMGALAEFERALISERTRAGLQARRRRGQRLGRRPKLAPSDLAAAKADLAAGGKVAGIASRLGVNRVTLWRALKLK</sequence>
<evidence type="ECO:0000256" key="6">
    <source>
        <dbReference type="PIRSR" id="PIRSR606118-50"/>
    </source>
</evidence>
<evidence type="ECO:0000256" key="7">
    <source>
        <dbReference type="PROSITE-ProRule" id="PRU10137"/>
    </source>
</evidence>
<dbReference type="RefSeq" id="WP_044331456.1">
    <property type="nucleotide sequence ID" value="NZ_CP010836.1"/>
</dbReference>
<dbReference type="KEGG" id="sphi:TS85_07735"/>
<protein>
    <recommendedName>
        <fullName evidence="8">Resolvase/invertase-type recombinase catalytic domain-containing protein</fullName>
    </recommendedName>
</protein>
<keyword evidence="2" id="KW-0229">DNA integration</keyword>
<keyword evidence="4" id="KW-0238">DNA-binding</keyword>
<evidence type="ECO:0000256" key="1">
    <source>
        <dbReference type="ARBA" id="ARBA00009913"/>
    </source>
</evidence>
<dbReference type="SUPFAM" id="SSF53041">
    <property type="entry name" value="Resolvase-like"/>
    <property type="match status" value="1"/>
</dbReference>
<dbReference type="CDD" id="cd03768">
    <property type="entry name" value="SR_ResInv"/>
    <property type="match status" value="1"/>
</dbReference>
<comment type="similarity">
    <text evidence="1">Belongs to the site-specific recombinase resolvase family.</text>
</comment>
<dbReference type="SMART" id="SM00857">
    <property type="entry name" value="Resolvase"/>
    <property type="match status" value="1"/>
</dbReference>
<gene>
    <name evidence="9" type="ORF">TS85_07735</name>
</gene>
<dbReference type="GO" id="GO:0003677">
    <property type="term" value="F:DNA binding"/>
    <property type="evidence" value="ECO:0007669"/>
    <property type="project" value="UniProtKB-KW"/>
</dbReference>
<reference evidence="9 10" key="2">
    <citation type="submission" date="2015-02" db="EMBL/GenBank/DDBJ databases">
        <title>The complete genome of Sphingomonas hengshuiensis sp. WHSC-8 isolated from soil of Hengshui Lake.</title>
        <authorList>
            <person name="Wei S."/>
            <person name="Guo J."/>
            <person name="Su C."/>
            <person name="Wu R."/>
            <person name="Zhang Z."/>
            <person name="Liang K."/>
            <person name="Li H."/>
            <person name="Wang T."/>
            <person name="Liu H."/>
            <person name="Zhang C."/>
            <person name="Li Z."/>
            <person name="Wang Q."/>
            <person name="Meng J."/>
        </authorList>
    </citation>
    <scope>NUCLEOTIDE SEQUENCE [LARGE SCALE GENOMIC DNA]</scope>
    <source>
        <strain evidence="9 10">WHSC-8</strain>
    </source>
</reference>
<dbReference type="EMBL" id="CP010836">
    <property type="protein sequence ID" value="AJP71696.1"/>
    <property type="molecule type" value="Genomic_DNA"/>
</dbReference>
<evidence type="ECO:0000259" key="8">
    <source>
        <dbReference type="PROSITE" id="PS51736"/>
    </source>
</evidence>
<dbReference type="PROSITE" id="PS00398">
    <property type="entry name" value="RECOMBINASES_2"/>
    <property type="match status" value="1"/>
</dbReference>
<dbReference type="InterPro" id="IPR006118">
    <property type="entry name" value="Recombinase_CS"/>
</dbReference>
<evidence type="ECO:0000256" key="4">
    <source>
        <dbReference type="ARBA" id="ARBA00023125"/>
    </source>
</evidence>
<evidence type="ECO:0000313" key="10">
    <source>
        <dbReference type="Proteomes" id="UP000032300"/>
    </source>
</evidence>
<accession>A0A7U4J7J3</accession>
<dbReference type="Gene3D" id="3.40.50.1390">
    <property type="entry name" value="Resolvase, N-terminal catalytic domain"/>
    <property type="match status" value="1"/>
</dbReference>
<proteinExistence type="inferred from homology"/>
<dbReference type="PROSITE" id="PS51736">
    <property type="entry name" value="RECOMBINASES_3"/>
    <property type="match status" value="1"/>
</dbReference>
<organism evidence="9 10">
    <name type="scientific">Sphingomonas hengshuiensis</name>
    <dbReference type="NCBI Taxonomy" id="1609977"/>
    <lineage>
        <taxon>Bacteria</taxon>
        <taxon>Pseudomonadati</taxon>
        <taxon>Pseudomonadota</taxon>
        <taxon>Alphaproteobacteria</taxon>
        <taxon>Sphingomonadales</taxon>
        <taxon>Sphingomonadaceae</taxon>
        <taxon>Sphingomonas</taxon>
    </lineage>
</organism>
<dbReference type="AlphaFoldDB" id="A0A7U4J7J3"/>
<keyword evidence="3" id="KW-0230">DNA invertase</keyword>
<keyword evidence="5" id="KW-0233">DNA recombination</keyword>
<dbReference type="Pfam" id="PF00239">
    <property type="entry name" value="Resolvase"/>
    <property type="match status" value="1"/>
</dbReference>
<evidence type="ECO:0000256" key="2">
    <source>
        <dbReference type="ARBA" id="ARBA00022908"/>
    </source>
</evidence>